<sequence>MQKSGQRHHFRQVAWLSETGSFFNGGVAAISFYTGKNCDGKAQSWDINTQSKKDKYFPENFRLDGVNDDISSFRAVNKGGDAGIMYICSLPESGEATNGTLSENSGVL</sequence>
<evidence type="ECO:0000313" key="2">
    <source>
        <dbReference type="Proteomes" id="UP001632037"/>
    </source>
</evidence>
<organism evidence="1 2">
    <name type="scientific">Phytophthora oleae</name>
    <dbReference type="NCBI Taxonomy" id="2107226"/>
    <lineage>
        <taxon>Eukaryota</taxon>
        <taxon>Sar</taxon>
        <taxon>Stramenopiles</taxon>
        <taxon>Oomycota</taxon>
        <taxon>Peronosporomycetes</taxon>
        <taxon>Peronosporales</taxon>
        <taxon>Peronosporaceae</taxon>
        <taxon>Phytophthora</taxon>
    </lineage>
</organism>
<keyword evidence="1" id="KW-0472">Membrane</keyword>
<proteinExistence type="predicted"/>
<dbReference type="EMBL" id="JBIMZQ010000009">
    <property type="protein sequence ID" value="KAL3669370.1"/>
    <property type="molecule type" value="Genomic_DNA"/>
</dbReference>
<reference evidence="1 2" key="1">
    <citation type="submission" date="2024-09" db="EMBL/GenBank/DDBJ databases">
        <title>Genome sequencing and assembly of Phytophthora oleae, isolate VK10A, causative agent of rot of olive drupes.</title>
        <authorList>
            <person name="Conti Taguali S."/>
            <person name="Riolo M."/>
            <person name="La Spada F."/>
            <person name="Cacciola S.O."/>
            <person name="Dionisio G."/>
        </authorList>
    </citation>
    <scope>NUCLEOTIDE SEQUENCE [LARGE SCALE GENOMIC DNA]</scope>
    <source>
        <strain evidence="1 2">VK10A</strain>
    </source>
</reference>
<keyword evidence="2" id="KW-1185">Reference proteome</keyword>
<protein>
    <submittedName>
        <fullName evidence="1">Nucleoside transmembrane transporter activity protein</fullName>
    </submittedName>
</protein>
<comment type="caution">
    <text evidence="1">The sequence shown here is derived from an EMBL/GenBank/DDBJ whole genome shotgun (WGS) entry which is preliminary data.</text>
</comment>
<accession>A0ABD3FUF3</accession>
<gene>
    <name evidence="1" type="primary">NT4_1</name>
    <name evidence="1" type="ORF">V7S43_005766</name>
</gene>
<keyword evidence="1" id="KW-0812">Transmembrane</keyword>
<dbReference type="AlphaFoldDB" id="A0ABD3FUF3"/>
<dbReference type="Proteomes" id="UP001632037">
    <property type="component" value="Unassembled WGS sequence"/>
</dbReference>
<name>A0ABD3FUF3_9STRA</name>
<evidence type="ECO:0000313" key="1">
    <source>
        <dbReference type="EMBL" id="KAL3669370.1"/>
    </source>
</evidence>